<dbReference type="SUPFAM" id="SSF51735">
    <property type="entry name" value="NAD(P)-binding Rossmann-fold domains"/>
    <property type="match status" value="1"/>
</dbReference>
<name>A0A0P4W532_SCYOL</name>
<dbReference type="Pfam" id="PF13561">
    <property type="entry name" value="adh_short_C2"/>
    <property type="match status" value="1"/>
</dbReference>
<dbReference type="InterPro" id="IPR057326">
    <property type="entry name" value="KR_dom"/>
</dbReference>
<dbReference type="PANTHER" id="PTHR43975">
    <property type="entry name" value="ZGC:101858"/>
    <property type="match status" value="1"/>
</dbReference>
<proteinExistence type="predicted"/>
<dbReference type="FunFam" id="3.40.50.720:FF:000084">
    <property type="entry name" value="Short-chain dehydrogenase reductase"/>
    <property type="match status" value="1"/>
</dbReference>
<dbReference type="PROSITE" id="PS00061">
    <property type="entry name" value="ADH_SHORT"/>
    <property type="match status" value="1"/>
</dbReference>
<dbReference type="PRINTS" id="PR00080">
    <property type="entry name" value="SDRFAMILY"/>
</dbReference>
<dbReference type="EMBL" id="GDRN01083239">
    <property type="protein sequence ID" value="JAI61705.1"/>
    <property type="molecule type" value="Transcribed_RNA"/>
</dbReference>
<dbReference type="InterPro" id="IPR020904">
    <property type="entry name" value="Sc_DH/Rdtase_CS"/>
</dbReference>
<protein>
    <recommendedName>
        <fullName evidence="2">Ketoreductase domain-containing protein</fullName>
    </recommendedName>
</protein>
<dbReference type="InterPro" id="IPR036291">
    <property type="entry name" value="NAD(P)-bd_dom_sf"/>
</dbReference>
<sequence length="264" mass="28172">MAASVGSGLKEKVALITGATSGIGRECAIELAKEGCYVTISGRNTAALEEVSKVCQEAGLPQDKVLSVTADLCKDEDCELVVSATVFHFGRLDVLVNSAGTLVPGGIEKITMEDYDRQMNMNTRSVFLLMKLVLPHILKTKGNIVNISSVTGLRAFPDVVAYNMSKAALDQLTRTVALEVASRGVRVNAVNPGVIITEVHKRAGMTDESYAKFLEHSKTTHAMGRVGEAWEVARAVVFLASENAAFITGTTLPIDGGRSVMCPR</sequence>
<organism evidence="3">
    <name type="scientific">Scylla olivacea</name>
    <name type="common">Orange mud crab</name>
    <name type="synonym">Cancer olivacea</name>
    <dbReference type="NCBI Taxonomy" id="85551"/>
    <lineage>
        <taxon>Eukaryota</taxon>
        <taxon>Metazoa</taxon>
        <taxon>Ecdysozoa</taxon>
        <taxon>Arthropoda</taxon>
        <taxon>Crustacea</taxon>
        <taxon>Multicrustacea</taxon>
        <taxon>Malacostraca</taxon>
        <taxon>Eumalacostraca</taxon>
        <taxon>Eucarida</taxon>
        <taxon>Decapoda</taxon>
        <taxon>Pleocyemata</taxon>
        <taxon>Brachyura</taxon>
        <taxon>Eubrachyura</taxon>
        <taxon>Portunoidea</taxon>
        <taxon>Portunidae</taxon>
        <taxon>Portuninae</taxon>
        <taxon>Scylla</taxon>
    </lineage>
</organism>
<reference evidence="3" key="1">
    <citation type="submission" date="2015-09" db="EMBL/GenBank/DDBJ databases">
        <title>Scylla olivacea transcriptome.</title>
        <authorList>
            <person name="Ikhwanuddin M."/>
        </authorList>
    </citation>
    <scope>NUCLEOTIDE SEQUENCE</scope>
</reference>
<dbReference type="EMBL" id="GDRN01083236">
    <property type="protein sequence ID" value="JAI61706.1"/>
    <property type="molecule type" value="Transcribed_RNA"/>
</dbReference>
<evidence type="ECO:0000259" key="2">
    <source>
        <dbReference type="SMART" id="SM00822"/>
    </source>
</evidence>
<accession>A0A0P4W532</accession>
<dbReference type="SMART" id="SM00822">
    <property type="entry name" value="PKS_KR"/>
    <property type="match status" value="1"/>
</dbReference>
<evidence type="ECO:0000313" key="3">
    <source>
        <dbReference type="EMBL" id="JAI61706.1"/>
    </source>
</evidence>
<dbReference type="NCBIfam" id="NF005559">
    <property type="entry name" value="PRK07231.1"/>
    <property type="match status" value="1"/>
</dbReference>
<keyword evidence="1" id="KW-0560">Oxidoreductase</keyword>
<evidence type="ECO:0000256" key="1">
    <source>
        <dbReference type="ARBA" id="ARBA00023002"/>
    </source>
</evidence>
<dbReference type="Gene3D" id="3.40.50.720">
    <property type="entry name" value="NAD(P)-binding Rossmann-like Domain"/>
    <property type="match status" value="1"/>
</dbReference>
<dbReference type="InterPro" id="IPR002347">
    <property type="entry name" value="SDR_fam"/>
</dbReference>
<feature type="domain" description="Ketoreductase" evidence="2">
    <location>
        <begin position="12"/>
        <end position="193"/>
    </location>
</feature>
<dbReference type="AlphaFoldDB" id="A0A0P4W532"/>
<dbReference type="GO" id="GO:0006629">
    <property type="term" value="P:lipid metabolic process"/>
    <property type="evidence" value="ECO:0007669"/>
    <property type="project" value="UniProtKB-ARBA"/>
</dbReference>
<dbReference type="PRINTS" id="PR00081">
    <property type="entry name" value="GDHRDH"/>
</dbReference>
<dbReference type="GO" id="GO:0016491">
    <property type="term" value="F:oxidoreductase activity"/>
    <property type="evidence" value="ECO:0007669"/>
    <property type="project" value="UniProtKB-KW"/>
</dbReference>
<dbReference type="PANTHER" id="PTHR43975:SF5">
    <property type="entry name" value="PUTATIVE-RELATED"/>
    <property type="match status" value="1"/>
</dbReference>